<proteinExistence type="predicted"/>
<evidence type="ECO:0000256" key="1">
    <source>
        <dbReference type="SAM" id="MobiDB-lite"/>
    </source>
</evidence>
<dbReference type="EMBL" id="JARJCN010000187">
    <property type="protein sequence ID" value="KAJ7064430.1"/>
    <property type="molecule type" value="Genomic_DNA"/>
</dbReference>
<name>A0AAD6TMW2_9AGAR</name>
<reference evidence="2" key="1">
    <citation type="submission" date="2023-03" db="EMBL/GenBank/DDBJ databases">
        <title>Massive genome expansion in bonnet fungi (Mycena s.s.) driven by repeated elements and novel gene families across ecological guilds.</title>
        <authorList>
            <consortium name="Lawrence Berkeley National Laboratory"/>
            <person name="Harder C.B."/>
            <person name="Miyauchi S."/>
            <person name="Viragh M."/>
            <person name="Kuo A."/>
            <person name="Thoen E."/>
            <person name="Andreopoulos B."/>
            <person name="Lu D."/>
            <person name="Skrede I."/>
            <person name="Drula E."/>
            <person name="Henrissat B."/>
            <person name="Morin E."/>
            <person name="Kohler A."/>
            <person name="Barry K."/>
            <person name="LaButti K."/>
            <person name="Morin E."/>
            <person name="Salamov A."/>
            <person name="Lipzen A."/>
            <person name="Mereny Z."/>
            <person name="Hegedus B."/>
            <person name="Baldrian P."/>
            <person name="Stursova M."/>
            <person name="Weitz H."/>
            <person name="Taylor A."/>
            <person name="Grigoriev I.V."/>
            <person name="Nagy L.G."/>
            <person name="Martin F."/>
            <person name="Kauserud H."/>
        </authorList>
    </citation>
    <scope>NUCLEOTIDE SEQUENCE</scope>
    <source>
        <strain evidence="2">CBHHK173m</strain>
    </source>
</reference>
<gene>
    <name evidence="2" type="ORF">B0H15DRAFT_177395</name>
</gene>
<organism evidence="2 3">
    <name type="scientific">Mycena belliarum</name>
    <dbReference type="NCBI Taxonomy" id="1033014"/>
    <lineage>
        <taxon>Eukaryota</taxon>
        <taxon>Fungi</taxon>
        <taxon>Dikarya</taxon>
        <taxon>Basidiomycota</taxon>
        <taxon>Agaricomycotina</taxon>
        <taxon>Agaricomycetes</taxon>
        <taxon>Agaricomycetidae</taxon>
        <taxon>Agaricales</taxon>
        <taxon>Marasmiineae</taxon>
        <taxon>Mycenaceae</taxon>
        <taxon>Mycena</taxon>
    </lineage>
</organism>
<accession>A0AAD6TMW2</accession>
<comment type="caution">
    <text evidence="2">The sequence shown here is derived from an EMBL/GenBank/DDBJ whole genome shotgun (WGS) entry which is preliminary data.</text>
</comment>
<feature type="region of interest" description="Disordered" evidence="1">
    <location>
        <begin position="1"/>
        <end position="20"/>
    </location>
</feature>
<evidence type="ECO:0000313" key="2">
    <source>
        <dbReference type="EMBL" id="KAJ7064430.1"/>
    </source>
</evidence>
<dbReference type="AlphaFoldDB" id="A0AAD6TMW2"/>
<evidence type="ECO:0000313" key="3">
    <source>
        <dbReference type="Proteomes" id="UP001222325"/>
    </source>
</evidence>
<dbReference type="Proteomes" id="UP001222325">
    <property type="component" value="Unassembled WGS sequence"/>
</dbReference>
<protein>
    <submittedName>
        <fullName evidence="2">Uncharacterized protein</fullName>
    </submittedName>
</protein>
<keyword evidence="3" id="KW-1185">Reference proteome</keyword>
<sequence length="165" mass="18068">MHCTHLLPMNWPRSSSGTSQRQSVFPTAIRSYCPASCSSACYDKHIDDKLSLCYVKPMASLANDIASVASHYFESVSGRGLLLACPSESIKQTARPTEAATVVDATDVSTFYDRNTSTLFLAVATKLFLLPKPPGHTSIVFFGVDTEQWRGASDPWLSTKITAWQ</sequence>